<keyword evidence="4" id="KW-1185">Reference proteome</keyword>
<evidence type="ECO:0000313" key="3">
    <source>
        <dbReference type="Proteomes" id="UP000038040"/>
    </source>
</evidence>
<feature type="domain" description="Reverse transcriptase" evidence="1">
    <location>
        <begin position="1"/>
        <end position="96"/>
    </location>
</feature>
<gene>
    <name evidence="2" type="ORF">DME_LOCUS3893</name>
</gene>
<name>A0A0N4UQX4_DRAME</name>
<accession>A0A0N4UQX4</accession>
<dbReference type="EMBL" id="UYYG01000211">
    <property type="protein sequence ID" value="VDN53920.1"/>
    <property type="molecule type" value="Genomic_DNA"/>
</dbReference>
<reference evidence="5" key="1">
    <citation type="submission" date="2017-02" db="UniProtKB">
        <authorList>
            <consortium name="WormBaseParasite"/>
        </authorList>
    </citation>
    <scope>IDENTIFICATION</scope>
</reference>
<dbReference type="SUPFAM" id="SSF56672">
    <property type="entry name" value="DNA/RNA polymerases"/>
    <property type="match status" value="1"/>
</dbReference>
<dbReference type="Proteomes" id="UP000274756">
    <property type="component" value="Unassembled WGS sequence"/>
</dbReference>
<dbReference type="STRING" id="318479.A0A0N4UQX4"/>
<evidence type="ECO:0000313" key="2">
    <source>
        <dbReference type="EMBL" id="VDN53920.1"/>
    </source>
</evidence>
<organism evidence="3 5">
    <name type="scientific">Dracunculus medinensis</name>
    <name type="common">Guinea worm</name>
    <dbReference type="NCBI Taxonomy" id="318479"/>
    <lineage>
        <taxon>Eukaryota</taxon>
        <taxon>Metazoa</taxon>
        <taxon>Ecdysozoa</taxon>
        <taxon>Nematoda</taxon>
        <taxon>Chromadorea</taxon>
        <taxon>Rhabditida</taxon>
        <taxon>Spirurina</taxon>
        <taxon>Dracunculoidea</taxon>
        <taxon>Dracunculidae</taxon>
        <taxon>Dracunculus</taxon>
    </lineage>
</organism>
<evidence type="ECO:0000313" key="4">
    <source>
        <dbReference type="Proteomes" id="UP000274756"/>
    </source>
</evidence>
<evidence type="ECO:0000313" key="5">
    <source>
        <dbReference type="WBParaSite" id="DME_0001043701-mRNA-1"/>
    </source>
</evidence>
<evidence type="ECO:0000259" key="1">
    <source>
        <dbReference type="PROSITE" id="PS50878"/>
    </source>
</evidence>
<protein>
    <submittedName>
        <fullName evidence="5">Reverse transcriptase domain-containing protein</fullName>
    </submittedName>
</protein>
<dbReference type="WBParaSite" id="DME_0001043701-mRNA-1">
    <property type="protein sequence ID" value="DME_0001043701-mRNA-1"/>
    <property type="gene ID" value="DME_0001043701"/>
</dbReference>
<dbReference type="Pfam" id="PF00078">
    <property type="entry name" value="RVT_1"/>
    <property type="match status" value="1"/>
</dbReference>
<dbReference type="OrthoDB" id="5865326at2759"/>
<dbReference type="AlphaFoldDB" id="A0A0N4UQX4"/>
<proteinExistence type="predicted"/>
<dbReference type="InterPro" id="IPR043502">
    <property type="entry name" value="DNA/RNA_pol_sf"/>
</dbReference>
<dbReference type="Proteomes" id="UP000038040">
    <property type="component" value="Unplaced"/>
</dbReference>
<sequence>MDTACRYSRDIRISPEHRIRDLEYADNVVLFADSYNEMQVILNNVSETAARIGLRINVNKTKAFSSYVQKVDKMPLFVNSLPVEEVPDFKYLGSTLTANGQVKDITTRITAARNAFFQLTKSLWSRREITIKTKARIYIAVIRSILLYGSETWPMRVEDIKKLSAFDHSC</sequence>
<dbReference type="InterPro" id="IPR000477">
    <property type="entry name" value="RT_dom"/>
</dbReference>
<dbReference type="PANTHER" id="PTHR47027:SF20">
    <property type="entry name" value="REVERSE TRANSCRIPTASE-LIKE PROTEIN WITH RNA-DIRECTED DNA POLYMERASE DOMAIN"/>
    <property type="match status" value="1"/>
</dbReference>
<dbReference type="PANTHER" id="PTHR47027">
    <property type="entry name" value="REVERSE TRANSCRIPTASE DOMAIN-CONTAINING PROTEIN"/>
    <property type="match status" value="1"/>
</dbReference>
<dbReference type="PROSITE" id="PS50878">
    <property type="entry name" value="RT_POL"/>
    <property type="match status" value="1"/>
</dbReference>
<reference evidence="2 4" key="2">
    <citation type="submission" date="2018-11" db="EMBL/GenBank/DDBJ databases">
        <authorList>
            <consortium name="Pathogen Informatics"/>
        </authorList>
    </citation>
    <scope>NUCLEOTIDE SEQUENCE [LARGE SCALE GENOMIC DNA]</scope>
</reference>